<feature type="transmembrane region" description="Helical" evidence="1">
    <location>
        <begin position="20"/>
        <end position="39"/>
    </location>
</feature>
<dbReference type="InterPro" id="IPR046703">
    <property type="entry name" value="DUF6776"/>
</dbReference>
<keyword evidence="1" id="KW-0812">Transmembrane</keyword>
<organism evidence="2">
    <name type="scientific">hydrothermal vent metagenome</name>
    <dbReference type="NCBI Taxonomy" id="652676"/>
    <lineage>
        <taxon>unclassified sequences</taxon>
        <taxon>metagenomes</taxon>
        <taxon>ecological metagenomes</taxon>
    </lineage>
</organism>
<protein>
    <submittedName>
        <fullName evidence="2">Uncharacterized protein</fullName>
    </submittedName>
</protein>
<keyword evidence="1" id="KW-0472">Membrane</keyword>
<sequence>MKFDPVQSKYLISVHKPLMWVASGVFTLLVILFIIWNAFEYGRHVAGFDQGEYDQEIEILRQSLDEQTVKKESALRDNVRLSRGSDIQKDASSQISDSLSACEEATLKMKEELTFYHNIVTPRKSKREIQVNKVVMTRSGDGRFHYKVVLIQVGRHDSVQRGVIELSFQGRNSDGKEVRLDLPTVSLKKTGKRQKFGFKYFQNFEGGIKFPEGFEPLSMFVKAQPKSAKVPRVERVYAWGSLIAGGNEANVGQENNKIN</sequence>
<dbReference type="EMBL" id="UOFI01000178">
    <property type="protein sequence ID" value="VAW69843.1"/>
    <property type="molecule type" value="Genomic_DNA"/>
</dbReference>
<reference evidence="2" key="1">
    <citation type="submission" date="2018-06" db="EMBL/GenBank/DDBJ databases">
        <authorList>
            <person name="Zhirakovskaya E."/>
        </authorList>
    </citation>
    <scope>NUCLEOTIDE SEQUENCE</scope>
</reference>
<gene>
    <name evidence="2" type="ORF">MNBD_GAMMA09-2492</name>
</gene>
<evidence type="ECO:0000313" key="2">
    <source>
        <dbReference type="EMBL" id="VAW69843.1"/>
    </source>
</evidence>
<dbReference type="AlphaFoldDB" id="A0A3B0Y086"/>
<accession>A0A3B0Y086</accession>
<proteinExistence type="predicted"/>
<evidence type="ECO:0000256" key="1">
    <source>
        <dbReference type="SAM" id="Phobius"/>
    </source>
</evidence>
<keyword evidence="1" id="KW-1133">Transmembrane helix</keyword>
<dbReference type="Pfam" id="PF20567">
    <property type="entry name" value="DUF6776"/>
    <property type="match status" value="1"/>
</dbReference>
<name>A0A3B0Y086_9ZZZZ</name>